<dbReference type="SUPFAM" id="SSF56801">
    <property type="entry name" value="Acetyl-CoA synthetase-like"/>
    <property type="match status" value="1"/>
</dbReference>
<dbReference type="Pfam" id="PF13193">
    <property type="entry name" value="AMP-binding_C"/>
    <property type="match status" value="1"/>
</dbReference>
<proteinExistence type="inferred from homology"/>
<dbReference type="Proteomes" id="UP000000742">
    <property type="component" value="Chromosome"/>
</dbReference>
<dbReference type="KEGG" id="afl:Aflv_0474"/>
<dbReference type="PANTHER" id="PTHR43605">
    <property type="entry name" value="ACYL-COENZYME A SYNTHETASE"/>
    <property type="match status" value="1"/>
</dbReference>
<dbReference type="Gene3D" id="3.30.300.30">
    <property type="match status" value="1"/>
</dbReference>
<evidence type="ECO:0000256" key="2">
    <source>
        <dbReference type="ARBA" id="ARBA00022598"/>
    </source>
</evidence>
<dbReference type="InterPro" id="IPR000873">
    <property type="entry name" value="AMP-dep_synth/lig_dom"/>
</dbReference>
<dbReference type="GO" id="GO:0006637">
    <property type="term" value="P:acyl-CoA metabolic process"/>
    <property type="evidence" value="ECO:0007669"/>
    <property type="project" value="TreeGrafter"/>
</dbReference>
<keyword evidence="2" id="KW-0436">Ligase</keyword>
<accession>B7GGQ6</accession>
<comment type="similarity">
    <text evidence="1">Belongs to the ATP-dependent AMP-binding enzyme family.</text>
</comment>
<evidence type="ECO:0000259" key="5">
    <source>
        <dbReference type="Pfam" id="PF00501"/>
    </source>
</evidence>
<evidence type="ECO:0000313" key="7">
    <source>
        <dbReference type="EMBL" id="ACJ32858.1"/>
    </source>
</evidence>
<dbReference type="GO" id="GO:0015645">
    <property type="term" value="F:fatty acid ligase activity"/>
    <property type="evidence" value="ECO:0007669"/>
    <property type="project" value="TreeGrafter"/>
</dbReference>
<evidence type="ECO:0000313" key="8">
    <source>
        <dbReference type="Proteomes" id="UP000000742"/>
    </source>
</evidence>
<dbReference type="STRING" id="491915.Aflv_0474"/>
<organism evidence="7 8">
    <name type="scientific">Anoxybacillus flavithermus (strain DSM 21510 / WK1)</name>
    <dbReference type="NCBI Taxonomy" id="491915"/>
    <lineage>
        <taxon>Bacteria</taxon>
        <taxon>Bacillati</taxon>
        <taxon>Bacillota</taxon>
        <taxon>Bacilli</taxon>
        <taxon>Bacillales</taxon>
        <taxon>Anoxybacillaceae</taxon>
        <taxon>Anoxybacillus</taxon>
    </lineage>
</organism>
<dbReference type="PANTHER" id="PTHR43605:SF10">
    <property type="entry name" value="ACYL-COA SYNTHETASE MEDIUM CHAIN FAMILY MEMBER 3"/>
    <property type="match status" value="1"/>
</dbReference>
<dbReference type="EMBL" id="CP000922">
    <property type="protein sequence ID" value="ACJ32858.1"/>
    <property type="molecule type" value="Genomic_DNA"/>
</dbReference>
<evidence type="ECO:0000256" key="1">
    <source>
        <dbReference type="ARBA" id="ARBA00006432"/>
    </source>
</evidence>
<dbReference type="Gene3D" id="3.40.50.12780">
    <property type="entry name" value="N-terminal domain of ligase-like"/>
    <property type="match status" value="1"/>
</dbReference>
<dbReference type="eggNOG" id="COG0365">
    <property type="taxonomic scope" value="Bacteria"/>
</dbReference>
<feature type="domain" description="AMP-dependent synthetase/ligase" evidence="5">
    <location>
        <begin position="60"/>
        <end position="420"/>
    </location>
</feature>
<evidence type="ECO:0000256" key="3">
    <source>
        <dbReference type="ARBA" id="ARBA00022741"/>
    </source>
</evidence>
<dbReference type="GO" id="GO:0006633">
    <property type="term" value="P:fatty acid biosynthetic process"/>
    <property type="evidence" value="ECO:0007669"/>
    <property type="project" value="TreeGrafter"/>
</dbReference>
<gene>
    <name evidence="7" type="ordered locus">Aflv_0474</name>
</gene>
<keyword evidence="3" id="KW-0547">Nucleotide-binding</keyword>
<dbReference type="InterPro" id="IPR020845">
    <property type="entry name" value="AMP-binding_CS"/>
</dbReference>
<dbReference type="FunFam" id="3.30.300.30:FF:000005">
    <property type="entry name" value="Acyl-coenzyme A synthetase ACSM5, mitochondrial"/>
    <property type="match status" value="1"/>
</dbReference>
<reference evidence="7 8" key="1">
    <citation type="journal article" date="2008" name="Genome Biol.">
        <title>Encapsulated in silica: genome, proteome and physiology of the thermophilic bacterium Anoxybacillus flavithermus WK1.</title>
        <authorList>
            <person name="Saw J.H."/>
            <person name="Mountain B.W."/>
            <person name="Feng L."/>
            <person name="Omelchenko M.V."/>
            <person name="Hou S."/>
            <person name="Saito J.A."/>
            <person name="Stott M.B."/>
            <person name="Li D."/>
            <person name="Zhao G."/>
            <person name="Wu J."/>
            <person name="Galperin M.Y."/>
            <person name="Koonin E.V."/>
            <person name="Makarova K.S."/>
            <person name="Wolf Y.I."/>
            <person name="Rigden D.J."/>
            <person name="Dunfield P.F."/>
            <person name="Wang L."/>
            <person name="Alam M."/>
        </authorList>
    </citation>
    <scope>NUCLEOTIDE SEQUENCE [LARGE SCALE GENOMIC DNA]</scope>
    <source>
        <strain evidence="8">DSM 21510 / WK1</strain>
    </source>
</reference>
<feature type="domain" description="AMP-binding enzyme C-terminal" evidence="6">
    <location>
        <begin position="470"/>
        <end position="549"/>
    </location>
</feature>
<dbReference type="InterPro" id="IPR051087">
    <property type="entry name" value="Mitochondrial_ACSM"/>
</dbReference>
<dbReference type="NCBIfam" id="NF047394">
    <property type="entry name" value="AcylCoAsynMbcS"/>
    <property type="match status" value="1"/>
</dbReference>
<dbReference type="HOGENOM" id="CLU_000022_59_10_9"/>
<evidence type="ECO:0000256" key="4">
    <source>
        <dbReference type="ARBA" id="ARBA00022840"/>
    </source>
</evidence>
<name>B7GGQ6_ANOFW</name>
<dbReference type="InterPro" id="IPR042099">
    <property type="entry name" value="ANL_N_sf"/>
</dbReference>
<protein>
    <submittedName>
        <fullName evidence="7">Acetyl-coenzyme A synthetase</fullName>
    </submittedName>
</protein>
<sequence>MTKLGSSSYRVFIFKIFRKVIQNYSIFLYNFFVSYGKGERKMNLIAPEKYNLTSEFEKYADDPNRMALKWESESGETKELTYVELMKQANKIANAFVNHGLQKGDKVLVMLPRLLEAYAVYIGALKAGLVVIPSSEMLRTKDLQYRISHGEVKGVIAYFLYIEQFIPIEGMENMVAFSVGGSTERWLDLHEEMAKQSDAFVAVETSREDMAFLSYTSGTTGNPKGVVHTHAWAYAHLRTAAKNWLCIEEGDLVWATASPGWQKWVWSPFLSTLGSGATGFVYYGRFEPEKYLQLLEKYHINVLCCTPTEYRLMAKVPTISQYKLPHLHSAVSAGEPLNREVIDTFERYFGVQVRDGYGQTENTLLVGVMKGMKIKPGSMGKPTPGNRVEIINEFGEPCAVGEVGDIAVHVETPALFKCYYKDPERTAMQFRGEYYITGDKAKKDEEGYFWFEGRGDDIIISSGYTIGPFEVEDALVKHPFVKECAVVASPDEIRGHVVKAFIVLREGVDKNDPNLIPQLQEHVKQLTAPYKYPRKIEFVDDLPKTTSGKIRRVELREREMKAMQK</sequence>
<dbReference type="InterPro" id="IPR045851">
    <property type="entry name" value="AMP-bd_C_sf"/>
</dbReference>
<dbReference type="GO" id="GO:0004321">
    <property type="term" value="F:fatty-acyl-CoA synthase activity"/>
    <property type="evidence" value="ECO:0007669"/>
    <property type="project" value="TreeGrafter"/>
</dbReference>
<evidence type="ECO:0000259" key="6">
    <source>
        <dbReference type="Pfam" id="PF13193"/>
    </source>
</evidence>
<dbReference type="PROSITE" id="PS00455">
    <property type="entry name" value="AMP_BINDING"/>
    <property type="match status" value="1"/>
</dbReference>
<dbReference type="AlphaFoldDB" id="B7GGQ6"/>
<keyword evidence="4" id="KW-0067">ATP-binding</keyword>
<dbReference type="InterPro" id="IPR025110">
    <property type="entry name" value="AMP-bd_C"/>
</dbReference>
<dbReference type="GO" id="GO:0016405">
    <property type="term" value="F:CoA-ligase activity"/>
    <property type="evidence" value="ECO:0007669"/>
    <property type="project" value="UniProtKB-ARBA"/>
</dbReference>
<dbReference type="CDD" id="cd05972">
    <property type="entry name" value="MACS_like"/>
    <property type="match status" value="1"/>
</dbReference>
<dbReference type="Pfam" id="PF00501">
    <property type="entry name" value="AMP-binding"/>
    <property type="match status" value="1"/>
</dbReference>
<dbReference type="GO" id="GO:0005524">
    <property type="term" value="F:ATP binding"/>
    <property type="evidence" value="ECO:0007669"/>
    <property type="project" value="UniProtKB-KW"/>
</dbReference>